<protein>
    <submittedName>
        <fullName evidence="4">Acyl-CoA thioesterase-1</fullName>
    </submittedName>
</protein>
<dbReference type="PROSITE" id="PS01098">
    <property type="entry name" value="LIPASE_GDSL_SER"/>
    <property type="match status" value="1"/>
</dbReference>
<sequence>MLVIKNRLHLLSLLIFCCFLGGMTLHSCKDNSNASSGETEKSQTEETASTETDSTSKTILFFGDSLTAGYGLEDPDDAFPGLIQDRIDSLGLDYTVINAGLSGETTAGGRNRLEWVLEPDVDIFVLELGANDGLRGVNVAETRENLQWMIDQVKIEAPEAKIVLVGMQLPPNLGTEYTRDFKELFPDLAEENNITLVPFLLENVGGVARLNQNDGIHPTAEGHKLVAENVWPILESLLNE</sequence>
<evidence type="ECO:0000256" key="2">
    <source>
        <dbReference type="SAM" id="SignalP"/>
    </source>
</evidence>
<dbReference type="GO" id="GO:0006629">
    <property type="term" value="P:lipid metabolic process"/>
    <property type="evidence" value="ECO:0007669"/>
    <property type="project" value="InterPro"/>
</dbReference>
<dbReference type="Proteomes" id="UP000289859">
    <property type="component" value="Unassembled WGS sequence"/>
</dbReference>
<comment type="caution">
    <text evidence="4">The sequence shown here is derived from an EMBL/GenBank/DDBJ whole genome shotgun (WGS) entry which is preliminary data.</text>
</comment>
<dbReference type="RefSeq" id="WP_382403030.1">
    <property type="nucleotide sequence ID" value="NZ_JBHUOO010000047.1"/>
</dbReference>
<reference evidence="4 5" key="1">
    <citation type="submission" date="2018-07" db="EMBL/GenBank/DDBJ databases">
        <title>Leeuwenhoekiella genomics.</title>
        <authorList>
            <person name="Tahon G."/>
            <person name="Willems A."/>
        </authorList>
    </citation>
    <scope>NUCLEOTIDE SEQUENCE [LARGE SCALE GENOMIC DNA]</scope>
    <source>
        <strain evidence="4 5">LMG 29608</strain>
    </source>
</reference>
<dbReference type="Gene3D" id="3.40.50.1110">
    <property type="entry name" value="SGNH hydrolase"/>
    <property type="match status" value="1"/>
</dbReference>
<keyword evidence="2" id="KW-0732">Signal</keyword>
<dbReference type="SUPFAM" id="SSF52266">
    <property type="entry name" value="SGNH hydrolase"/>
    <property type="match status" value="1"/>
</dbReference>
<dbReference type="AlphaFoldDB" id="A0A4Q0PBP4"/>
<feature type="chain" id="PRO_5020808013" evidence="2">
    <location>
        <begin position="29"/>
        <end position="240"/>
    </location>
</feature>
<dbReference type="PANTHER" id="PTHR30383">
    <property type="entry name" value="THIOESTERASE 1/PROTEASE 1/LYSOPHOSPHOLIPASE L1"/>
    <property type="match status" value="1"/>
</dbReference>
<feature type="region of interest" description="Disordered" evidence="1">
    <location>
        <begin position="30"/>
        <end position="54"/>
    </location>
</feature>
<accession>A0A4Q0PBP4</accession>
<feature type="domain" description="SGNH hydrolase-type esterase" evidence="3">
    <location>
        <begin position="61"/>
        <end position="225"/>
    </location>
</feature>
<gene>
    <name evidence="4" type="ORF">DSM02_1506</name>
</gene>
<name>A0A4Q0PBP4_9FLAO</name>
<dbReference type="InterPro" id="IPR036514">
    <property type="entry name" value="SGNH_hydro_sf"/>
</dbReference>
<dbReference type="InterPro" id="IPR008265">
    <property type="entry name" value="Lipase_GDSL_AS"/>
</dbReference>
<evidence type="ECO:0000313" key="4">
    <source>
        <dbReference type="EMBL" id="RXG24021.1"/>
    </source>
</evidence>
<dbReference type="PANTHER" id="PTHR30383:SF5">
    <property type="entry name" value="SGNH HYDROLASE-TYPE ESTERASE DOMAIN-CONTAINING PROTEIN"/>
    <property type="match status" value="1"/>
</dbReference>
<dbReference type="InterPro" id="IPR051532">
    <property type="entry name" value="Ester_Hydrolysis_Enzymes"/>
</dbReference>
<organism evidence="4 5">
    <name type="scientific">Leeuwenhoekiella polynyae</name>
    <dbReference type="NCBI Taxonomy" id="1550906"/>
    <lineage>
        <taxon>Bacteria</taxon>
        <taxon>Pseudomonadati</taxon>
        <taxon>Bacteroidota</taxon>
        <taxon>Flavobacteriia</taxon>
        <taxon>Flavobacteriales</taxon>
        <taxon>Flavobacteriaceae</taxon>
        <taxon>Leeuwenhoekiella</taxon>
    </lineage>
</organism>
<proteinExistence type="predicted"/>
<evidence type="ECO:0000259" key="3">
    <source>
        <dbReference type="Pfam" id="PF13472"/>
    </source>
</evidence>
<dbReference type="GO" id="GO:0004622">
    <property type="term" value="F:phosphatidylcholine lysophospholipase activity"/>
    <property type="evidence" value="ECO:0007669"/>
    <property type="project" value="TreeGrafter"/>
</dbReference>
<evidence type="ECO:0000313" key="5">
    <source>
        <dbReference type="Proteomes" id="UP000289859"/>
    </source>
</evidence>
<dbReference type="CDD" id="cd01822">
    <property type="entry name" value="Lysophospholipase_L1_like"/>
    <property type="match status" value="1"/>
</dbReference>
<feature type="signal peptide" evidence="2">
    <location>
        <begin position="1"/>
        <end position="28"/>
    </location>
</feature>
<feature type="compositionally biased region" description="Low complexity" evidence="1">
    <location>
        <begin position="45"/>
        <end position="54"/>
    </location>
</feature>
<keyword evidence="5" id="KW-1185">Reference proteome</keyword>
<evidence type="ECO:0000256" key="1">
    <source>
        <dbReference type="SAM" id="MobiDB-lite"/>
    </source>
</evidence>
<dbReference type="Pfam" id="PF13472">
    <property type="entry name" value="Lipase_GDSL_2"/>
    <property type="match status" value="1"/>
</dbReference>
<dbReference type="EMBL" id="QOVK01000004">
    <property type="protein sequence ID" value="RXG24021.1"/>
    <property type="molecule type" value="Genomic_DNA"/>
</dbReference>
<dbReference type="InterPro" id="IPR013830">
    <property type="entry name" value="SGNH_hydro"/>
</dbReference>